<evidence type="ECO:0000256" key="1">
    <source>
        <dbReference type="SAM" id="MobiDB-lite"/>
    </source>
</evidence>
<feature type="compositionally biased region" description="Polar residues" evidence="1">
    <location>
        <begin position="95"/>
        <end position="110"/>
    </location>
</feature>
<dbReference type="SUPFAM" id="SSF49464">
    <property type="entry name" value="Carboxypeptidase regulatory domain-like"/>
    <property type="match status" value="1"/>
</dbReference>
<accession>A0A2S8FI28</accession>
<evidence type="ECO:0000313" key="2">
    <source>
        <dbReference type="EMBL" id="PQO31793.1"/>
    </source>
</evidence>
<protein>
    <recommendedName>
        <fullName evidence="4">Carboxypeptidase regulatory-like domain-containing protein</fullName>
    </recommendedName>
</protein>
<proteinExistence type="predicted"/>
<feature type="region of interest" description="Disordered" evidence="1">
    <location>
        <begin position="84"/>
        <end position="130"/>
    </location>
</feature>
<dbReference type="AlphaFoldDB" id="A0A2S8FI28"/>
<dbReference type="Gene3D" id="2.60.40.1120">
    <property type="entry name" value="Carboxypeptidase-like, regulatory domain"/>
    <property type="match status" value="1"/>
</dbReference>
<reference evidence="2 3" key="1">
    <citation type="submission" date="2018-02" db="EMBL/GenBank/DDBJ databases">
        <title>Comparative genomes isolates from brazilian mangrove.</title>
        <authorList>
            <person name="Araujo J.E."/>
            <person name="Taketani R.G."/>
            <person name="Silva M.C.P."/>
            <person name="Loureco M.V."/>
            <person name="Andreote F.D."/>
        </authorList>
    </citation>
    <scope>NUCLEOTIDE SEQUENCE [LARGE SCALE GENOMIC DNA]</scope>
    <source>
        <strain evidence="2 3">NAP PRIS-MGV</strain>
    </source>
</reference>
<dbReference type="OrthoDB" id="286727at2"/>
<dbReference type="EMBL" id="PUIB01000019">
    <property type="protein sequence ID" value="PQO31793.1"/>
    <property type="molecule type" value="Genomic_DNA"/>
</dbReference>
<evidence type="ECO:0000313" key="3">
    <source>
        <dbReference type="Proteomes" id="UP000239388"/>
    </source>
</evidence>
<name>A0A2S8FI28_9BACT</name>
<sequence length="130" mass="13627">MFLLLAVGLFAGCMGGAGDRPDTGKVTGVVTLDGSPLEGATVMFQPTEGRPSAGETDSSGKYVLMYSVDVEGAKVGQHTVTISKENQKFDGDGELTSSKETVPSKYNQKTELSEEVASGENTIDFPLTSK</sequence>
<dbReference type="InterPro" id="IPR008969">
    <property type="entry name" value="CarboxyPept-like_regulatory"/>
</dbReference>
<organism evidence="2 3">
    <name type="scientific">Blastopirellula marina</name>
    <dbReference type="NCBI Taxonomy" id="124"/>
    <lineage>
        <taxon>Bacteria</taxon>
        <taxon>Pseudomonadati</taxon>
        <taxon>Planctomycetota</taxon>
        <taxon>Planctomycetia</taxon>
        <taxon>Pirellulales</taxon>
        <taxon>Pirellulaceae</taxon>
        <taxon>Blastopirellula</taxon>
    </lineage>
</organism>
<comment type="caution">
    <text evidence="2">The sequence shown here is derived from an EMBL/GenBank/DDBJ whole genome shotgun (WGS) entry which is preliminary data.</text>
</comment>
<evidence type="ECO:0008006" key="4">
    <source>
        <dbReference type="Google" id="ProtNLM"/>
    </source>
</evidence>
<gene>
    <name evidence="2" type="ORF">C5Y98_18605</name>
</gene>
<dbReference type="Proteomes" id="UP000239388">
    <property type="component" value="Unassembled WGS sequence"/>
</dbReference>